<proteinExistence type="predicted"/>
<comment type="caution">
    <text evidence="3">The sequence shown here is derived from an EMBL/GenBank/DDBJ whole genome shotgun (WGS) entry which is preliminary data.</text>
</comment>
<evidence type="ECO:0000313" key="4">
    <source>
        <dbReference type="Proteomes" id="UP000036987"/>
    </source>
</evidence>
<dbReference type="Gene3D" id="1.25.40.10">
    <property type="entry name" value="Tetratricopeptide repeat domain"/>
    <property type="match status" value="4"/>
</dbReference>
<organism evidence="3 4">
    <name type="scientific">Zostera marina</name>
    <name type="common">Eelgrass</name>
    <dbReference type="NCBI Taxonomy" id="29655"/>
    <lineage>
        <taxon>Eukaryota</taxon>
        <taxon>Viridiplantae</taxon>
        <taxon>Streptophyta</taxon>
        <taxon>Embryophyta</taxon>
        <taxon>Tracheophyta</taxon>
        <taxon>Spermatophyta</taxon>
        <taxon>Magnoliopsida</taxon>
        <taxon>Liliopsida</taxon>
        <taxon>Zosteraceae</taxon>
        <taxon>Zostera</taxon>
    </lineage>
</organism>
<dbReference type="Pfam" id="PF01535">
    <property type="entry name" value="PPR"/>
    <property type="match status" value="5"/>
</dbReference>
<dbReference type="GO" id="GO:0009451">
    <property type="term" value="P:RNA modification"/>
    <property type="evidence" value="ECO:0000318"/>
    <property type="project" value="GO_Central"/>
</dbReference>
<dbReference type="PANTHER" id="PTHR24015:SF524">
    <property type="entry name" value="OS07G0670000 PROTEIN"/>
    <property type="match status" value="1"/>
</dbReference>
<dbReference type="EMBL" id="LFYR01001495">
    <property type="protein sequence ID" value="KMZ61338.1"/>
    <property type="molecule type" value="Genomic_DNA"/>
</dbReference>
<dbReference type="OMA" id="HGQRCHS"/>
<dbReference type="FunFam" id="1.25.40.10:FF:000090">
    <property type="entry name" value="Pentatricopeptide repeat-containing protein, chloroplastic"/>
    <property type="match status" value="1"/>
</dbReference>
<accession>A0A0K9NXD0</accession>
<dbReference type="PANTHER" id="PTHR24015">
    <property type="entry name" value="OS07G0578800 PROTEIN-RELATED"/>
    <property type="match status" value="1"/>
</dbReference>
<protein>
    <submittedName>
        <fullName evidence="3">Pentatricopeptide repeat-containing protein</fullName>
    </submittedName>
</protein>
<evidence type="ECO:0000313" key="3">
    <source>
        <dbReference type="EMBL" id="KMZ61338.1"/>
    </source>
</evidence>
<keyword evidence="4" id="KW-1185">Reference proteome</keyword>
<dbReference type="Pfam" id="PF13812">
    <property type="entry name" value="PPR_3"/>
    <property type="match status" value="1"/>
</dbReference>
<dbReference type="NCBIfam" id="TIGR00756">
    <property type="entry name" value="PPR"/>
    <property type="match status" value="2"/>
</dbReference>
<dbReference type="STRING" id="29655.A0A0K9NXD0"/>
<name>A0A0K9NXD0_ZOSMR</name>
<dbReference type="GO" id="GO:0003723">
    <property type="term" value="F:RNA binding"/>
    <property type="evidence" value="ECO:0000318"/>
    <property type="project" value="GO_Central"/>
</dbReference>
<dbReference type="Proteomes" id="UP000036987">
    <property type="component" value="Unassembled WGS sequence"/>
</dbReference>
<dbReference type="InterPro" id="IPR011990">
    <property type="entry name" value="TPR-like_helical_dom_sf"/>
</dbReference>
<dbReference type="OrthoDB" id="185373at2759"/>
<dbReference type="AlphaFoldDB" id="A0A0K9NXD0"/>
<sequence length="722" mass="80121">MPKPAPPSEHIRSTVNSITGAIIRTIKSCYGKPNRTLQTHAYVITSGHQSNTTISNILMNLYSKSGHLPQSFKVFASMTTHDVVSWNTLLSTFLHHTPPRHLDGLHFAVQMRRRVVAFDFVTVTTALSLSSTVGAVWVGLQVHCLVLKYGFGLDTVVGNSVLTMYMRVGSVGDAQKVFDEMSPSQRDLVSWNALVTGYAQNPRHRFETVRVFRKMMELSDELSHVDHVAFSSVLAVCGNENWVHSGEQVHGLAVKFGIESQPLVSNMLMSAYLRFGLLPAVRRTFEKMTSRDVVSWTTMISVDPNTSFMYFNEMRRSDVSPNEITFVALSSAVETMMEGQGVHGLCCILGFLTDNCVGNSLITMYYSVGASMVDARKVFDEMGEESRDSLSWNALISGYAQTNNSSTAVATFSDMLVKQKPDEYTFGTIIGLISRATSTSPLTHGQQCHCHVIKSSLIIFHHVSSALIDMYSRHGHLTSSEKLFSVESTKSLMSWTSILSAHSLHGNHGRVMGLFHEMVGIGLEPDPITYLTVLTACSRTGNVETGFSIFRSMKLDPWREHYTTMVDMLARAGRLEEAEDLMLRMPMGPNVSTLQSLLGGCRVQGNAEVGQRMVDALVGIDSTQTGAYVLLSNIYAEKGEWEKVANLRKSMRNIGVKKEVGFSWVVDNLGGGGDFMHRFSSDDTCHRRSDEIYKIVECLAFEMKIKQNSELTKSTAKLEFFS</sequence>
<evidence type="ECO:0000256" key="1">
    <source>
        <dbReference type="ARBA" id="ARBA00022737"/>
    </source>
</evidence>
<feature type="repeat" description="PPR" evidence="2">
    <location>
        <begin position="491"/>
        <end position="525"/>
    </location>
</feature>
<dbReference type="PROSITE" id="PS51375">
    <property type="entry name" value="PPR"/>
    <property type="match status" value="3"/>
</dbReference>
<reference evidence="4" key="1">
    <citation type="journal article" date="2016" name="Nature">
        <title>The genome of the seagrass Zostera marina reveals angiosperm adaptation to the sea.</title>
        <authorList>
            <person name="Olsen J.L."/>
            <person name="Rouze P."/>
            <person name="Verhelst B."/>
            <person name="Lin Y.-C."/>
            <person name="Bayer T."/>
            <person name="Collen J."/>
            <person name="Dattolo E."/>
            <person name="De Paoli E."/>
            <person name="Dittami S."/>
            <person name="Maumus F."/>
            <person name="Michel G."/>
            <person name="Kersting A."/>
            <person name="Lauritano C."/>
            <person name="Lohaus R."/>
            <person name="Toepel M."/>
            <person name="Tonon T."/>
            <person name="Vanneste K."/>
            <person name="Amirebrahimi M."/>
            <person name="Brakel J."/>
            <person name="Bostroem C."/>
            <person name="Chovatia M."/>
            <person name="Grimwood J."/>
            <person name="Jenkins J.W."/>
            <person name="Jueterbock A."/>
            <person name="Mraz A."/>
            <person name="Stam W.T."/>
            <person name="Tice H."/>
            <person name="Bornberg-Bauer E."/>
            <person name="Green P.J."/>
            <person name="Pearson G.A."/>
            <person name="Procaccini G."/>
            <person name="Duarte C.M."/>
            <person name="Schmutz J."/>
            <person name="Reusch T.B.H."/>
            <person name="Van de Peer Y."/>
        </authorList>
    </citation>
    <scope>NUCLEOTIDE SEQUENCE [LARGE SCALE GENOMIC DNA]</scope>
    <source>
        <strain evidence="4">cv. Finnish</strain>
    </source>
</reference>
<feature type="repeat" description="PPR" evidence="2">
    <location>
        <begin position="526"/>
        <end position="560"/>
    </location>
</feature>
<evidence type="ECO:0000256" key="2">
    <source>
        <dbReference type="PROSITE-ProRule" id="PRU00708"/>
    </source>
</evidence>
<dbReference type="InterPro" id="IPR046848">
    <property type="entry name" value="E_motif"/>
</dbReference>
<keyword evidence="1" id="KW-0677">Repeat</keyword>
<gene>
    <name evidence="3" type="ORF">ZOSMA_532G00020</name>
</gene>
<feature type="repeat" description="PPR" evidence="2">
    <location>
        <begin position="187"/>
        <end position="222"/>
    </location>
</feature>
<dbReference type="Pfam" id="PF20431">
    <property type="entry name" value="E_motif"/>
    <property type="match status" value="1"/>
</dbReference>
<dbReference type="InterPro" id="IPR002885">
    <property type="entry name" value="PPR_rpt"/>
</dbReference>
<dbReference type="InterPro" id="IPR046960">
    <property type="entry name" value="PPR_At4g14850-like_plant"/>
</dbReference>